<dbReference type="InterPro" id="IPR055170">
    <property type="entry name" value="GFO_IDH_MocA-like_dom"/>
</dbReference>
<dbReference type="InterPro" id="IPR051317">
    <property type="entry name" value="Gfo/Idh/MocA_oxidoreduct"/>
</dbReference>
<evidence type="ECO:0000256" key="1">
    <source>
        <dbReference type="ARBA" id="ARBA00010928"/>
    </source>
</evidence>
<evidence type="ECO:0008006" key="7">
    <source>
        <dbReference type="Google" id="ProtNLM"/>
    </source>
</evidence>
<evidence type="ECO:0000256" key="2">
    <source>
        <dbReference type="ARBA" id="ARBA00023002"/>
    </source>
</evidence>
<name>A0A9P1MEA7_9PEZI</name>
<dbReference type="Pfam" id="PF22725">
    <property type="entry name" value="GFO_IDH_MocA_C3"/>
    <property type="match status" value="1"/>
</dbReference>
<evidence type="ECO:0000313" key="5">
    <source>
        <dbReference type="EMBL" id="CAI4218711.1"/>
    </source>
</evidence>
<reference evidence="5" key="1">
    <citation type="submission" date="2022-11" db="EMBL/GenBank/DDBJ databases">
        <authorList>
            <person name="Scott C."/>
            <person name="Bruce N."/>
        </authorList>
    </citation>
    <scope>NUCLEOTIDE SEQUENCE</scope>
</reference>
<accession>A0A9P1MEA7</accession>
<organism evidence="5 6">
    <name type="scientific">Parascedosporium putredinis</name>
    <dbReference type="NCBI Taxonomy" id="1442378"/>
    <lineage>
        <taxon>Eukaryota</taxon>
        <taxon>Fungi</taxon>
        <taxon>Dikarya</taxon>
        <taxon>Ascomycota</taxon>
        <taxon>Pezizomycotina</taxon>
        <taxon>Sordariomycetes</taxon>
        <taxon>Hypocreomycetidae</taxon>
        <taxon>Microascales</taxon>
        <taxon>Microascaceae</taxon>
        <taxon>Parascedosporium</taxon>
    </lineage>
</organism>
<dbReference type="InterPro" id="IPR000683">
    <property type="entry name" value="Gfo/Idh/MocA-like_OxRdtase_N"/>
</dbReference>
<dbReference type="Proteomes" id="UP000838763">
    <property type="component" value="Unassembled WGS sequence"/>
</dbReference>
<keyword evidence="6" id="KW-1185">Reference proteome</keyword>
<dbReference type="GO" id="GO:0016491">
    <property type="term" value="F:oxidoreductase activity"/>
    <property type="evidence" value="ECO:0007669"/>
    <property type="project" value="UniProtKB-KW"/>
</dbReference>
<sequence length="356" mass="39800">MAPIKVGIVGYGFSTKCFHLPYILPNPELQVYAFLQRAAPPSENPGVELRMGHCTVDFPEAKHYRTADDFFADAAIDLVIVCTHEHDQFVEAALNAGKHVVVEKPFLKTSAKADELIQLAKEKGKVLTVFQNRRYDSDFRTLEKLISLNALGDIKDAVIHYDFRDPGWLHHWNRKEYAPGDGMAFGLGTHTLDQALALFGRPASVTGFFRAVRGVDSEIDDTFTIFLQYDGAQKDLTVTVKTAIYGYDPQEARAIGQLGQPADDPNFGKEDPSIWGTLSTKSEIDAASQKYDEASKLYIGQYPSLDGSYRDYYRNVADAINGKCEPRIKPELARDGLRVIELARESHQTGRTVAWY</sequence>
<dbReference type="PANTHER" id="PTHR43708">
    <property type="entry name" value="CONSERVED EXPRESSED OXIDOREDUCTASE (EUROFUNG)"/>
    <property type="match status" value="1"/>
</dbReference>
<dbReference type="GO" id="GO:0000166">
    <property type="term" value="F:nucleotide binding"/>
    <property type="evidence" value="ECO:0007669"/>
    <property type="project" value="InterPro"/>
</dbReference>
<feature type="domain" description="GFO/IDH/MocA-like oxidoreductase" evidence="4">
    <location>
        <begin position="139"/>
        <end position="257"/>
    </location>
</feature>
<comment type="caution">
    <text evidence="5">The sequence shown here is derived from an EMBL/GenBank/DDBJ whole genome shotgun (WGS) entry which is preliminary data.</text>
</comment>
<dbReference type="InterPro" id="IPR036291">
    <property type="entry name" value="NAD(P)-bd_dom_sf"/>
</dbReference>
<evidence type="ECO:0000259" key="4">
    <source>
        <dbReference type="Pfam" id="PF22725"/>
    </source>
</evidence>
<dbReference type="EMBL" id="CALLCH030000018">
    <property type="protein sequence ID" value="CAI4218711.1"/>
    <property type="molecule type" value="Genomic_DNA"/>
</dbReference>
<dbReference type="OrthoDB" id="2129491at2759"/>
<dbReference type="Gene3D" id="3.40.50.720">
    <property type="entry name" value="NAD(P)-binding Rossmann-like Domain"/>
    <property type="match status" value="1"/>
</dbReference>
<evidence type="ECO:0000313" key="6">
    <source>
        <dbReference type="Proteomes" id="UP000838763"/>
    </source>
</evidence>
<dbReference type="AlphaFoldDB" id="A0A9P1MEA7"/>
<gene>
    <name evidence="5" type="ORF">PPNO1_LOCUS8286</name>
</gene>
<dbReference type="Pfam" id="PF01408">
    <property type="entry name" value="GFO_IDH_MocA"/>
    <property type="match status" value="1"/>
</dbReference>
<dbReference type="PANTHER" id="PTHR43708:SF5">
    <property type="entry name" value="CONSERVED EXPRESSED OXIDOREDUCTASE (EUROFUNG)-RELATED"/>
    <property type="match status" value="1"/>
</dbReference>
<proteinExistence type="inferred from homology"/>
<keyword evidence="2" id="KW-0560">Oxidoreductase</keyword>
<feature type="domain" description="Gfo/Idh/MocA-like oxidoreductase N-terminal" evidence="3">
    <location>
        <begin position="4"/>
        <end position="129"/>
    </location>
</feature>
<dbReference type="SUPFAM" id="SSF51735">
    <property type="entry name" value="NAD(P)-binding Rossmann-fold domains"/>
    <property type="match status" value="1"/>
</dbReference>
<protein>
    <recommendedName>
        <fullName evidence="7">Oxidoreductase</fullName>
    </recommendedName>
</protein>
<evidence type="ECO:0000259" key="3">
    <source>
        <dbReference type="Pfam" id="PF01408"/>
    </source>
</evidence>
<comment type="similarity">
    <text evidence="1">Belongs to the Gfo/Idh/MocA family.</text>
</comment>
<dbReference type="Gene3D" id="3.30.360.10">
    <property type="entry name" value="Dihydrodipicolinate Reductase, domain 2"/>
    <property type="match status" value="1"/>
</dbReference>